<evidence type="ECO:0000256" key="4">
    <source>
        <dbReference type="ARBA" id="ARBA00022824"/>
    </source>
</evidence>
<evidence type="ECO:0000256" key="9">
    <source>
        <dbReference type="SAM" id="Phobius"/>
    </source>
</evidence>
<evidence type="ECO:0000256" key="7">
    <source>
        <dbReference type="ARBA" id="ARBA00023157"/>
    </source>
</evidence>
<dbReference type="GO" id="GO:0015036">
    <property type="term" value="F:disulfide oxidoreductase activity"/>
    <property type="evidence" value="ECO:0007669"/>
    <property type="project" value="TreeGrafter"/>
</dbReference>
<dbReference type="KEGG" id="gsl:Gasu_06900"/>
<protein>
    <submittedName>
        <fullName evidence="10">Uncharacterized protein</fullName>
    </submittedName>
</protein>
<keyword evidence="7" id="KW-1015">Disulfide bond</keyword>
<keyword evidence="11" id="KW-1185">Reference proteome</keyword>
<dbReference type="PANTHER" id="PTHR46107:SF3">
    <property type="entry name" value="THIOREDOXIN DOMAIN-CONTAINING PROTEIN"/>
    <property type="match status" value="1"/>
</dbReference>
<keyword evidence="3" id="KW-0732">Signal</keyword>
<keyword evidence="4" id="KW-0256">Endoplasmic reticulum</keyword>
<keyword evidence="6 9" id="KW-1133">Transmembrane helix</keyword>
<dbReference type="PANTHER" id="PTHR46107">
    <property type="entry name" value="DUMPY: SHORTER THAN WILD-TYPE"/>
    <property type="match status" value="1"/>
</dbReference>
<keyword evidence="9" id="KW-0812">Transmembrane</keyword>
<evidence type="ECO:0000313" key="10">
    <source>
        <dbReference type="EMBL" id="EME32282.1"/>
    </source>
</evidence>
<keyword evidence="5" id="KW-0249">Electron transport</keyword>
<reference evidence="11" key="1">
    <citation type="journal article" date="2013" name="Science">
        <title>Gene transfer from bacteria and archaea facilitated evolution of an extremophilic eukaryote.</title>
        <authorList>
            <person name="Schonknecht G."/>
            <person name="Chen W.H."/>
            <person name="Ternes C.M."/>
            <person name="Barbier G.G."/>
            <person name="Shrestha R.P."/>
            <person name="Stanke M."/>
            <person name="Brautigam A."/>
            <person name="Baker B.J."/>
            <person name="Banfield J.F."/>
            <person name="Garavito R.M."/>
            <person name="Carr K."/>
            <person name="Wilkerson C."/>
            <person name="Rensing S.A."/>
            <person name="Gagneul D."/>
            <person name="Dickenson N.E."/>
            <person name="Oesterhelt C."/>
            <person name="Lercher M.J."/>
            <person name="Weber A.P."/>
        </authorList>
    </citation>
    <scope>NUCLEOTIDE SEQUENCE [LARGE SCALE GENOMIC DNA]</scope>
    <source>
        <strain evidence="11">074W</strain>
    </source>
</reference>
<sequence>MLPGFPDVTNVTIAKVDGSRWKLLRRRFFVSGFPSFFLVKETQVYRFLGSHRASHMRSFIVNLTDAEELPKGLFENPLSVFWKTLSRLEDMYLKSAKWTIHSGLPVYGIAWITCVLLIVMLMTVGCLLNVVGNFRASKRTHRIRKID</sequence>
<dbReference type="InterPro" id="IPR036249">
    <property type="entry name" value="Thioredoxin-like_sf"/>
</dbReference>
<dbReference type="EMBL" id="KB454487">
    <property type="protein sequence ID" value="EME32282.1"/>
    <property type="molecule type" value="Genomic_DNA"/>
</dbReference>
<dbReference type="OrthoDB" id="74910at2759"/>
<feature type="transmembrane region" description="Helical" evidence="9">
    <location>
        <begin position="109"/>
        <end position="134"/>
    </location>
</feature>
<accession>M2XPY8</accession>
<dbReference type="RefSeq" id="XP_005708802.1">
    <property type="nucleotide sequence ID" value="XM_005708745.1"/>
</dbReference>
<keyword evidence="9" id="KW-0472">Membrane</keyword>
<dbReference type="AlphaFoldDB" id="M2XPY8"/>
<keyword evidence="8" id="KW-0676">Redox-active center</keyword>
<dbReference type="Gene3D" id="3.40.30.10">
    <property type="entry name" value="Glutaredoxin"/>
    <property type="match status" value="1"/>
</dbReference>
<dbReference type="InterPro" id="IPR052454">
    <property type="entry name" value="TMX_domain-containing"/>
</dbReference>
<dbReference type="GeneID" id="17090873"/>
<evidence type="ECO:0000313" key="11">
    <source>
        <dbReference type="Proteomes" id="UP000030680"/>
    </source>
</evidence>
<keyword evidence="2" id="KW-0813">Transport</keyword>
<evidence type="ECO:0000256" key="6">
    <source>
        <dbReference type="ARBA" id="ARBA00022989"/>
    </source>
</evidence>
<gene>
    <name evidence="10" type="ORF">Gasu_06900</name>
</gene>
<dbReference type="Gramene" id="EME32282">
    <property type="protein sequence ID" value="EME32282"/>
    <property type="gene ID" value="Gasu_06900"/>
</dbReference>
<evidence type="ECO:0000256" key="5">
    <source>
        <dbReference type="ARBA" id="ARBA00022982"/>
    </source>
</evidence>
<evidence type="ECO:0000256" key="8">
    <source>
        <dbReference type="ARBA" id="ARBA00023284"/>
    </source>
</evidence>
<dbReference type="CDD" id="cd02961">
    <property type="entry name" value="PDI_a_family"/>
    <property type="match status" value="1"/>
</dbReference>
<dbReference type="Proteomes" id="UP000030680">
    <property type="component" value="Unassembled WGS sequence"/>
</dbReference>
<evidence type="ECO:0000256" key="1">
    <source>
        <dbReference type="ARBA" id="ARBA00004389"/>
    </source>
</evidence>
<proteinExistence type="predicted"/>
<evidence type="ECO:0000256" key="2">
    <source>
        <dbReference type="ARBA" id="ARBA00022448"/>
    </source>
</evidence>
<comment type="subcellular location">
    <subcellularLocation>
        <location evidence="1">Endoplasmic reticulum membrane</location>
        <topology evidence="1">Single-pass membrane protein</topology>
    </subcellularLocation>
</comment>
<evidence type="ECO:0000256" key="3">
    <source>
        <dbReference type="ARBA" id="ARBA00022729"/>
    </source>
</evidence>
<dbReference type="GO" id="GO:0005789">
    <property type="term" value="C:endoplasmic reticulum membrane"/>
    <property type="evidence" value="ECO:0007669"/>
    <property type="project" value="UniProtKB-SubCell"/>
</dbReference>
<organism evidence="10 11">
    <name type="scientific">Galdieria sulphuraria</name>
    <name type="common">Red alga</name>
    <dbReference type="NCBI Taxonomy" id="130081"/>
    <lineage>
        <taxon>Eukaryota</taxon>
        <taxon>Rhodophyta</taxon>
        <taxon>Bangiophyceae</taxon>
        <taxon>Galdieriales</taxon>
        <taxon>Galdieriaceae</taxon>
        <taxon>Galdieria</taxon>
    </lineage>
</organism>
<dbReference type="SUPFAM" id="SSF52833">
    <property type="entry name" value="Thioredoxin-like"/>
    <property type="match status" value="1"/>
</dbReference>
<name>M2XPY8_GALSU</name>